<protein>
    <submittedName>
        <fullName evidence="4">Uncharacterized protein</fullName>
    </submittedName>
</protein>
<feature type="region of interest" description="Disordered" evidence="2">
    <location>
        <begin position="317"/>
        <end position="366"/>
    </location>
</feature>
<evidence type="ECO:0000256" key="2">
    <source>
        <dbReference type="SAM" id="MobiDB-lite"/>
    </source>
</evidence>
<dbReference type="AlphaFoldDB" id="A0A5D2XAW0"/>
<sequence>MPGVLDLELKNKSKSMTEVFSNNNENGNLPFDSKDKIMHCVSNCEDNGFVEETFSGVEPPKIHEGNQDVDINITECTNSGVDRLPVTEFQDATDNSSSFGGTMSGDENDSAISDAEVESALSGGSPFGSLLDGLFQMRKRKLTDHWRRFIHPLMWRFIWLELQLKKLKSQASRYDREIVGYDQKRKFEYEKFTIEGLNVKSQPFQCQVQRKKVMKRRKRKRIENMTDLASYMSCHNIYSYYESKKSVIATATLDDDNGKLGTKTDYTNDDFGFIDDLSHLEFSDSDTLSEQILRKIDLLQSQAHKLKTRVDKTVNESPRKFSSINMLSSPALTGSRNQPSPTRSGDRALVRSQHTSSQHRSKSHFRVLFRPGSAVSSHGEVTPFPDMIEGSGQHLAGISYENTEDDILIHNQAAKEELQNFQSGLTQQAEESRIPIEKPKTVCTALAPADNPPTNPPVPPNVKLTSTSKSKGPSNKRKRGKRKSGTGRDIKLKGVLFFSIFFSFTIIISMRWEEEKRKKKKIELP</sequence>
<dbReference type="Proteomes" id="UP000323597">
    <property type="component" value="Chromosome A11"/>
</dbReference>
<evidence type="ECO:0000313" key="4">
    <source>
        <dbReference type="EMBL" id="TYJ10852.1"/>
    </source>
</evidence>
<reference evidence="4 5" key="1">
    <citation type="submission" date="2019-07" db="EMBL/GenBank/DDBJ databases">
        <title>WGS assembly of Gossypium mustelinum.</title>
        <authorList>
            <person name="Chen Z.J."/>
            <person name="Sreedasyam A."/>
            <person name="Ando A."/>
            <person name="Song Q."/>
            <person name="De L."/>
            <person name="Hulse-Kemp A."/>
            <person name="Ding M."/>
            <person name="Ye W."/>
            <person name="Kirkbride R."/>
            <person name="Jenkins J."/>
            <person name="Plott C."/>
            <person name="Lovell J."/>
            <person name="Lin Y.-M."/>
            <person name="Vaughn R."/>
            <person name="Liu B."/>
            <person name="Li W."/>
            <person name="Simpson S."/>
            <person name="Scheffler B."/>
            <person name="Saski C."/>
            <person name="Grover C."/>
            <person name="Hu G."/>
            <person name="Conover J."/>
            <person name="Carlson J."/>
            <person name="Shu S."/>
            <person name="Boston L."/>
            <person name="Williams M."/>
            <person name="Peterson D."/>
            <person name="Mcgee K."/>
            <person name="Jones D."/>
            <person name="Wendel J."/>
            <person name="Stelly D."/>
            <person name="Grimwood J."/>
            <person name="Schmutz J."/>
        </authorList>
    </citation>
    <scope>NUCLEOTIDE SEQUENCE [LARGE SCALE GENOMIC DNA]</scope>
    <source>
        <strain evidence="4">1408120.09</strain>
    </source>
</reference>
<keyword evidence="3" id="KW-1133">Transmembrane helix</keyword>
<gene>
    <name evidence="4" type="ORF">E1A91_A11G236700v1</name>
</gene>
<dbReference type="CDD" id="cd11650">
    <property type="entry name" value="AT4G37440_like"/>
    <property type="match status" value="1"/>
</dbReference>
<keyword evidence="5" id="KW-1185">Reference proteome</keyword>
<keyword evidence="3" id="KW-0812">Transmembrane</keyword>
<dbReference type="PANTHER" id="PTHR34057">
    <property type="entry name" value="ELONGATION FACTOR"/>
    <property type="match status" value="1"/>
</dbReference>
<keyword evidence="3" id="KW-0472">Membrane</keyword>
<evidence type="ECO:0000256" key="1">
    <source>
        <dbReference type="SAM" id="Coils"/>
    </source>
</evidence>
<accession>A0A5D2XAW0</accession>
<feature type="compositionally biased region" description="Pro residues" evidence="2">
    <location>
        <begin position="450"/>
        <end position="460"/>
    </location>
</feature>
<feature type="compositionally biased region" description="Basic residues" evidence="2">
    <location>
        <begin position="357"/>
        <end position="366"/>
    </location>
</feature>
<feature type="coiled-coil region" evidence="1">
    <location>
        <begin position="289"/>
        <end position="316"/>
    </location>
</feature>
<feature type="compositionally biased region" description="Polar residues" evidence="2">
    <location>
        <begin position="320"/>
        <end position="343"/>
    </location>
</feature>
<keyword evidence="1" id="KW-0175">Coiled coil</keyword>
<feature type="compositionally biased region" description="Basic residues" evidence="2">
    <location>
        <begin position="474"/>
        <end position="485"/>
    </location>
</feature>
<organism evidence="4 5">
    <name type="scientific">Gossypium mustelinum</name>
    <name type="common">Cotton</name>
    <name type="synonym">Gossypium caicoense</name>
    <dbReference type="NCBI Taxonomy" id="34275"/>
    <lineage>
        <taxon>Eukaryota</taxon>
        <taxon>Viridiplantae</taxon>
        <taxon>Streptophyta</taxon>
        <taxon>Embryophyta</taxon>
        <taxon>Tracheophyta</taxon>
        <taxon>Spermatophyta</taxon>
        <taxon>Magnoliopsida</taxon>
        <taxon>eudicotyledons</taxon>
        <taxon>Gunneridae</taxon>
        <taxon>Pentapetalae</taxon>
        <taxon>rosids</taxon>
        <taxon>malvids</taxon>
        <taxon>Malvales</taxon>
        <taxon>Malvaceae</taxon>
        <taxon>Malvoideae</taxon>
        <taxon>Gossypium</taxon>
    </lineage>
</organism>
<feature type="transmembrane region" description="Helical" evidence="3">
    <location>
        <begin position="494"/>
        <end position="512"/>
    </location>
</feature>
<dbReference type="PANTHER" id="PTHR34057:SF12">
    <property type="match status" value="1"/>
</dbReference>
<dbReference type="InterPro" id="IPR038745">
    <property type="entry name" value="AT4G37440-like"/>
</dbReference>
<proteinExistence type="predicted"/>
<feature type="region of interest" description="Disordered" evidence="2">
    <location>
        <begin position="446"/>
        <end position="486"/>
    </location>
</feature>
<name>A0A5D2XAW0_GOSMU</name>
<evidence type="ECO:0000256" key="3">
    <source>
        <dbReference type="SAM" id="Phobius"/>
    </source>
</evidence>
<evidence type="ECO:0000313" key="5">
    <source>
        <dbReference type="Proteomes" id="UP000323597"/>
    </source>
</evidence>
<dbReference type="EMBL" id="CM017646">
    <property type="protein sequence ID" value="TYJ10852.1"/>
    <property type="molecule type" value="Genomic_DNA"/>
</dbReference>